<keyword evidence="8" id="KW-0732">Signal</keyword>
<feature type="transmembrane region" description="Helical" evidence="7">
    <location>
        <begin position="252"/>
        <end position="272"/>
    </location>
</feature>
<evidence type="ECO:0000256" key="7">
    <source>
        <dbReference type="SAM" id="Phobius"/>
    </source>
</evidence>
<dbReference type="GO" id="GO:0098797">
    <property type="term" value="C:plasma membrane protein complex"/>
    <property type="evidence" value="ECO:0007669"/>
    <property type="project" value="TreeGrafter"/>
</dbReference>
<feature type="transmembrane region" description="Helical" evidence="7">
    <location>
        <begin position="689"/>
        <end position="722"/>
    </location>
</feature>
<proteinExistence type="inferred from homology"/>
<feature type="chain" id="PRO_5016347830" evidence="8">
    <location>
        <begin position="23"/>
        <end position="773"/>
    </location>
</feature>
<feature type="transmembrane region" description="Helical" evidence="7">
    <location>
        <begin position="737"/>
        <end position="756"/>
    </location>
</feature>
<dbReference type="AlphaFoldDB" id="A0A2Z3I2U4"/>
<comment type="subcellular location">
    <subcellularLocation>
        <location evidence="1">Cell membrane</location>
        <topology evidence="1">Multi-pass membrane protein</topology>
    </subcellularLocation>
</comment>
<accession>A0A2Z3I2U4</accession>
<feature type="domain" description="ABC3 transporter permease C-terminal" evidence="9">
    <location>
        <begin position="254"/>
        <end position="375"/>
    </location>
</feature>
<name>A0A2Z3I2U4_9CAUL</name>
<dbReference type="Pfam" id="PF12704">
    <property type="entry name" value="MacB_PCD"/>
    <property type="match status" value="2"/>
</dbReference>
<organism evidence="11 12">
    <name type="scientific">Phenylobacterium parvum</name>
    <dbReference type="NCBI Taxonomy" id="2201350"/>
    <lineage>
        <taxon>Bacteria</taxon>
        <taxon>Pseudomonadati</taxon>
        <taxon>Pseudomonadota</taxon>
        <taxon>Alphaproteobacteria</taxon>
        <taxon>Caulobacterales</taxon>
        <taxon>Caulobacteraceae</taxon>
        <taxon>Phenylobacterium</taxon>
    </lineage>
</organism>
<evidence type="ECO:0000256" key="2">
    <source>
        <dbReference type="ARBA" id="ARBA00005236"/>
    </source>
</evidence>
<dbReference type="EMBL" id="CP029479">
    <property type="protein sequence ID" value="AWM77774.1"/>
    <property type="molecule type" value="Genomic_DNA"/>
</dbReference>
<dbReference type="OrthoDB" id="5137249at2"/>
<keyword evidence="4 7" id="KW-0812">Transmembrane</keyword>
<dbReference type="PANTHER" id="PTHR30489:SF0">
    <property type="entry name" value="LIPOPROTEIN-RELEASING SYSTEM TRANSMEMBRANE PROTEIN LOLE"/>
    <property type="match status" value="1"/>
</dbReference>
<feature type="transmembrane region" description="Helical" evidence="7">
    <location>
        <begin position="304"/>
        <end position="326"/>
    </location>
</feature>
<dbReference type="Proteomes" id="UP000247763">
    <property type="component" value="Chromosome"/>
</dbReference>
<dbReference type="KEGG" id="phb:HYN04_08360"/>
<dbReference type="GO" id="GO:0044874">
    <property type="term" value="P:lipoprotein localization to outer membrane"/>
    <property type="evidence" value="ECO:0007669"/>
    <property type="project" value="TreeGrafter"/>
</dbReference>
<evidence type="ECO:0000259" key="10">
    <source>
        <dbReference type="Pfam" id="PF12704"/>
    </source>
</evidence>
<reference evidence="12" key="1">
    <citation type="submission" date="2018-05" db="EMBL/GenBank/DDBJ databases">
        <title>Genome sequencing of Phenylobacterium sp. HYN0004.</title>
        <authorList>
            <person name="Yi H."/>
            <person name="Baek C."/>
        </authorList>
    </citation>
    <scope>NUCLEOTIDE SEQUENCE [LARGE SCALE GENOMIC DNA]</scope>
    <source>
        <strain evidence="12">HYN0004</strain>
    </source>
</reference>
<evidence type="ECO:0000256" key="6">
    <source>
        <dbReference type="ARBA" id="ARBA00023136"/>
    </source>
</evidence>
<evidence type="ECO:0000256" key="1">
    <source>
        <dbReference type="ARBA" id="ARBA00004651"/>
    </source>
</evidence>
<dbReference type="Pfam" id="PF02687">
    <property type="entry name" value="FtsX"/>
    <property type="match status" value="2"/>
</dbReference>
<evidence type="ECO:0000313" key="12">
    <source>
        <dbReference type="Proteomes" id="UP000247763"/>
    </source>
</evidence>
<feature type="transmembrane region" description="Helical" evidence="7">
    <location>
        <begin position="346"/>
        <end position="367"/>
    </location>
</feature>
<evidence type="ECO:0000313" key="11">
    <source>
        <dbReference type="EMBL" id="AWM77774.1"/>
    </source>
</evidence>
<sequence length="773" mass="82425">MRLHAVAIALVLACGVSILVMAAGMRASLDQTRRDYYAAYRMMDLAAAPVRAPDRVGDALASLPGVRAVETRVTGFALLDIPGQVEPASARLVSLPVEGRPRVNDLAMTRGRWPDPDRPDEVLVSEAFANALGLQPGGSLSAVVHGRQRRLEVVGIANSPEFVFVAAPGEMFPQPERFGVVWMGRRALARAFDLEGAFNDAAFRLDPGADPARVIRAIDALLAPHGSGGAFGRDRMMSDRYLSEELRQLSTMAIFLPAIFLLVAAFLVNIALGRMIATERSNIGLLKAFGYGDLAVASHYARSALMIGALGALLGTGAGLALGVKVAELYRAYYHFPNLAFTLSPALMAGAWAAALLAVGAGAAIAVRQAVRLPPAEALAPPRPPAYTRSKGWPAALVLRLDAKSRIILRRIGRFPRRALSTAAGIAMAIALLVVAGAFPAVMDRLLSVQFSEANRQDVTLTFAQPLGSGSFHAVARLPGVRAAEPFRGEEMRFRSGAREVREVLIGLPVDARLSRPVDRTGRAVDPPASGIALSRALARRLDVAPGDVVEVIQVSGRQVRTPVRVSRIVDPQVGSAAYMNLEALGRLVREPDRISGVHVRLDPARYAEFNARIKATPALAGASFVRQAEASMRRAYDQGVGVMTSIYMVFAAVMAGGVAFSASRVTLAEQERDLATLRVLGFTRGEASYILMGELMVLSLLAIAPGCLLGTGLCIALMRLFQTDMYSFDFVFSPGGYGFAIGFTLLCVGVTGLIVRTGVDRLDLVAVLKARD</sequence>
<feature type="transmembrane region" description="Helical" evidence="7">
    <location>
        <begin position="419"/>
        <end position="443"/>
    </location>
</feature>
<keyword evidence="5 7" id="KW-1133">Transmembrane helix</keyword>
<comment type="similarity">
    <text evidence="2">Belongs to the ABC-4 integral membrane protein family. LolC/E subfamily.</text>
</comment>
<feature type="domain" description="MacB-like periplasmic core" evidence="10">
    <location>
        <begin position="5"/>
        <end position="220"/>
    </location>
</feature>
<feature type="signal peptide" evidence="8">
    <location>
        <begin position="1"/>
        <end position="22"/>
    </location>
</feature>
<keyword evidence="3" id="KW-1003">Cell membrane</keyword>
<dbReference type="InterPro" id="IPR025857">
    <property type="entry name" value="MacB_PCD"/>
</dbReference>
<evidence type="ECO:0000256" key="5">
    <source>
        <dbReference type="ARBA" id="ARBA00022989"/>
    </source>
</evidence>
<gene>
    <name evidence="11" type="ORF">HYN04_08360</name>
</gene>
<evidence type="ECO:0000256" key="8">
    <source>
        <dbReference type="SAM" id="SignalP"/>
    </source>
</evidence>
<feature type="domain" description="MacB-like periplasmic core" evidence="10">
    <location>
        <begin position="422"/>
        <end position="616"/>
    </location>
</feature>
<keyword evidence="12" id="KW-1185">Reference proteome</keyword>
<keyword evidence="6 7" id="KW-0472">Membrane</keyword>
<dbReference type="InterPro" id="IPR003838">
    <property type="entry name" value="ABC3_permease_C"/>
</dbReference>
<evidence type="ECO:0000259" key="9">
    <source>
        <dbReference type="Pfam" id="PF02687"/>
    </source>
</evidence>
<protein>
    <submittedName>
        <fullName evidence="11">Permease</fullName>
    </submittedName>
</protein>
<evidence type="ECO:0000256" key="4">
    <source>
        <dbReference type="ARBA" id="ARBA00022692"/>
    </source>
</evidence>
<dbReference type="PANTHER" id="PTHR30489">
    <property type="entry name" value="LIPOPROTEIN-RELEASING SYSTEM TRANSMEMBRANE PROTEIN LOLE"/>
    <property type="match status" value="1"/>
</dbReference>
<feature type="transmembrane region" description="Helical" evidence="7">
    <location>
        <begin position="647"/>
        <end position="668"/>
    </location>
</feature>
<dbReference type="InterPro" id="IPR051447">
    <property type="entry name" value="Lipoprotein-release_system"/>
</dbReference>
<feature type="domain" description="ABC3 transporter permease C-terminal" evidence="9">
    <location>
        <begin position="647"/>
        <end position="755"/>
    </location>
</feature>
<evidence type="ECO:0000256" key="3">
    <source>
        <dbReference type="ARBA" id="ARBA00022475"/>
    </source>
</evidence>